<gene>
    <name evidence="1" type="ORF">SAMN04488038_10282</name>
</gene>
<keyword evidence="2" id="KW-1185">Reference proteome</keyword>
<name>A0A1H9BG54_9GAMM</name>
<dbReference type="EMBL" id="FOFS01000002">
    <property type="protein sequence ID" value="SEP87966.1"/>
    <property type="molecule type" value="Genomic_DNA"/>
</dbReference>
<dbReference type="InterPro" id="IPR006311">
    <property type="entry name" value="TAT_signal"/>
</dbReference>
<dbReference type="RefSeq" id="WP_093281886.1">
    <property type="nucleotide sequence ID" value="NZ_FOFS01000002.1"/>
</dbReference>
<dbReference type="AlphaFoldDB" id="A0A1H9BG54"/>
<proteinExistence type="predicted"/>
<organism evidence="1 2">
    <name type="scientific">Solimonas aquatica</name>
    <dbReference type="NCBI Taxonomy" id="489703"/>
    <lineage>
        <taxon>Bacteria</taxon>
        <taxon>Pseudomonadati</taxon>
        <taxon>Pseudomonadota</taxon>
        <taxon>Gammaproteobacteria</taxon>
        <taxon>Nevskiales</taxon>
        <taxon>Nevskiaceae</taxon>
        <taxon>Solimonas</taxon>
    </lineage>
</organism>
<dbReference type="OrthoDB" id="5937151at2"/>
<dbReference type="Gene3D" id="2.50.20.10">
    <property type="entry name" value="Lipoprotein localisation LolA/LolB/LppX"/>
    <property type="match status" value="1"/>
</dbReference>
<dbReference type="Proteomes" id="UP000199233">
    <property type="component" value="Unassembled WGS sequence"/>
</dbReference>
<evidence type="ECO:0000313" key="2">
    <source>
        <dbReference type="Proteomes" id="UP000199233"/>
    </source>
</evidence>
<protein>
    <recommendedName>
        <fullName evidence="3">DUF1329 domain-containing protein</fullName>
    </recommendedName>
</protein>
<sequence length="465" mass="52340">MRIKRYDLDFGRRQLMKNAALGLGAGVLAPLWPTLARSGEVTKAYPDELLSIELQSKGKIKPGDTLNASNVDSVKHLLDPIKYKQIKEMGRIAKIRAPTAKIEEMFPYAYLQATLKNSGRGAFDATGNVIDKQTGGPWLGGNPFPDPKTGDEAVANITLSWGRHDVSQYAVRSFSLNPDGSDAYTYDLYWTELNTTARTEGDPVFEGKKDMLRFQSVFFTAPQEQAGASFLVPWYYDQRKFPDIYGYLPQFRRIRQFPANQRFEPLVPGMSFFLSDAWGAGDPMLTWGNTKIVGRGPMLVALGGNWRGEENANWENQHRHGGPKGRSFMEWTMELAPECLVIESEPTGYPRSPVGKKRMWVDVRNSALVAYVTYDRRGELWKQVDPCFGPQVQGKVANKDRHGYPNWSWTQVVFHDIQSGRIDLFNHVKQISGGYQSRYEAPNGDEKGVYDKFCTQAAIARLGAV</sequence>
<dbReference type="Pfam" id="PF07044">
    <property type="entry name" value="DUF1329"/>
    <property type="match status" value="1"/>
</dbReference>
<evidence type="ECO:0000313" key="1">
    <source>
        <dbReference type="EMBL" id="SEP87966.1"/>
    </source>
</evidence>
<reference evidence="2" key="1">
    <citation type="submission" date="2016-10" db="EMBL/GenBank/DDBJ databases">
        <authorList>
            <person name="Varghese N."/>
            <person name="Submissions S."/>
        </authorList>
    </citation>
    <scope>NUCLEOTIDE SEQUENCE [LARGE SCALE GENOMIC DNA]</scope>
    <source>
        <strain evidence="2">DSM 25927</strain>
    </source>
</reference>
<dbReference type="InterPro" id="IPR010752">
    <property type="entry name" value="DUF1329"/>
</dbReference>
<dbReference type="STRING" id="489703.SAMN04488038_10282"/>
<accession>A0A1H9BG54</accession>
<dbReference type="PROSITE" id="PS51318">
    <property type="entry name" value="TAT"/>
    <property type="match status" value="1"/>
</dbReference>
<evidence type="ECO:0008006" key="3">
    <source>
        <dbReference type="Google" id="ProtNLM"/>
    </source>
</evidence>